<feature type="compositionally biased region" description="Low complexity" evidence="6">
    <location>
        <begin position="1"/>
        <end position="18"/>
    </location>
</feature>
<evidence type="ECO:0000256" key="5">
    <source>
        <dbReference type="ARBA" id="ARBA00023172"/>
    </source>
</evidence>
<organism evidence="7 8">
    <name type="scientific">Propionibacterium australiense</name>
    <dbReference type="NCBI Taxonomy" id="119981"/>
    <lineage>
        <taxon>Bacteria</taxon>
        <taxon>Bacillati</taxon>
        <taxon>Actinomycetota</taxon>
        <taxon>Actinomycetes</taxon>
        <taxon>Propionibacteriales</taxon>
        <taxon>Propionibacteriaceae</taxon>
        <taxon>Propionibacterium</taxon>
    </lineage>
</organism>
<evidence type="ECO:0000256" key="1">
    <source>
        <dbReference type="ARBA" id="ARBA00002190"/>
    </source>
</evidence>
<evidence type="ECO:0000256" key="2">
    <source>
        <dbReference type="ARBA" id="ARBA00010961"/>
    </source>
</evidence>
<dbReference type="EMBL" id="RCIW01000010">
    <property type="protein sequence ID" value="RLP09605.1"/>
    <property type="molecule type" value="Genomic_DNA"/>
</dbReference>
<name>A0A8B3FRI6_9ACTN</name>
<accession>A0A8B3FRI6</accession>
<comment type="function">
    <text evidence="1">Required for the transposition of the insertion element.</text>
</comment>
<protein>
    <submittedName>
        <fullName evidence="7">Uncharacterized protein</fullName>
    </submittedName>
</protein>
<proteinExistence type="inferred from homology"/>
<dbReference type="AlphaFoldDB" id="A0A8B3FRI6"/>
<keyword evidence="3" id="KW-0815">Transposition</keyword>
<evidence type="ECO:0000256" key="3">
    <source>
        <dbReference type="ARBA" id="ARBA00022578"/>
    </source>
</evidence>
<gene>
    <name evidence="7" type="ORF">D7U36_07350</name>
</gene>
<evidence type="ECO:0000313" key="8">
    <source>
        <dbReference type="Proteomes" id="UP000279336"/>
    </source>
</evidence>
<dbReference type="GO" id="GO:0004803">
    <property type="term" value="F:transposase activity"/>
    <property type="evidence" value="ECO:0007669"/>
    <property type="project" value="InterPro"/>
</dbReference>
<dbReference type="Proteomes" id="UP000279336">
    <property type="component" value="Unassembled WGS sequence"/>
</dbReference>
<comment type="similarity">
    <text evidence="2">Belongs to the transposase mutator family.</text>
</comment>
<dbReference type="Pfam" id="PF00872">
    <property type="entry name" value="Transposase_mut"/>
    <property type="match status" value="1"/>
</dbReference>
<dbReference type="InterPro" id="IPR001207">
    <property type="entry name" value="Transposase_mutator"/>
</dbReference>
<feature type="region of interest" description="Disordered" evidence="6">
    <location>
        <begin position="1"/>
        <end position="61"/>
    </location>
</feature>
<dbReference type="OrthoDB" id="9793302at2"/>
<evidence type="ECO:0000256" key="4">
    <source>
        <dbReference type="ARBA" id="ARBA00023125"/>
    </source>
</evidence>
<sequence length="178" mass="19290">MIDATHLGDGADLGALGHPPRATAALSRDRESSTTHRHIPPPHRSGDACQARQTDRPHGCPTESRLVTAAVHRGLQPAAERQPQPLSLSQLIAVCRDTPAARATAASGRYPAIIHIWGSSWEQHRAVPGVRRRDPACDLQTNAIEPISTHYRRAVRVRGTHQNEQAALKYLVLGDAIA</sequence>
<reference evidence="7 8" key="1">
    <citation type="submission" date="2018-10" db="EMBL/GenBank/DDBJ databases">
        <title>Propionibacterium australiense Genome Sequencing and Assembly.</title>
        <authorList>
            <person name="Bernier A.-M."/>
            <person name="Bernard K."/>
        </authorList>
    </citation>
    <scope>NUCLEOTIDE SEQUENCE [LARGE SCALE GENOMIC DNA]</scope>
    <source>
        <strain evidence="7 8">NML98A078</strain>
    </source>
</reference>
<comment type="caution">
    <text evidence="7">The sequence shown here is derived from an EMBL/GenBank/DDBJ whole genome shotgun (WGS) entry which is preliminary data.</text>
</comment>
<dbReference type="GO" id="GO:0006313">
    <property type="term" value="P:DNA transposition"/>
    <property type="evidence" value="ECO:0007669"/>
    <property type="project" value="InterPro"/>
</dbReference>
<dbReference type="GO" id="GO:0003677">
    <property type="term" value="F:DNA binding"/>
    <property type="evidence" value="ECO:0007669"/>
    <property type="project" value="UniProtKB-KW"/>
</dbReference>
<keyword evidence="4" id="KW-0238">DNA-binding</keyword>
<keyword evidence="5" id="KW-0233">DNA recombination</keyword>
<evidence type="ECO:0000256" key="6">
    <source>
        <dbReference type="SAM" id="MobiDB-lite"/>
    </source>
</evidence>
<evidence type="ECO:0000313" key="7">
    <source>
        <dbReference type="EMBL" id="RLP09605.1"/>
    </source>
</evidence>